<dbReference type="NCBIfam" id="TIGR02959">
    <property type="entry name" value="SigZ"/>
    <property type="match status" value="1"/>
</dbReference>
<dbReference type="InterPro" id="IPR013325">
    <property type="entry name" value="RNA_pol_sigma_r2"/>
</dbReference>
<evidence type="ECO:0000259" key="7">
    <source>
        <dbReference type="Pfam" id="PF08281"/>
    </source>
</evidence>
<evidence type="ECO:0000256" key="1">
    <source>
        <dbReference type="ARBA" id="ARBA00010641"/>
    </source>
</evidence>
<reference evidence="9" key="1">
    <citation type="journal article" date="2019" name="Int. J. Syst. Evol. Microbiol.">
        <title>The Global Catalogue of Microorganisms (GCM) 10K type strain sequencing project: providing services to taxonomists for standard genome sequencing and annotation.</title>
        <authorList>
            <consortium name="The Broad Institute Genomics Platform"/>
            <consortium name="The Broad Institute Genome Sequencing Center for Infectious Disease"/>
            <person name="Wu L."/>
            <person name="Ma J."/>
        </authorList>
    </citation>
    <scope>NUCLEOTIDE SEQUENCE [LARGE SCALE GENOMIC DNA]</scope>
    <source>
        <strain evidence="9">CGMCC 4.1782</strain>
    </source>
</reference>
<keyword evidence="2" id="KW-0805">Transcription regulation</keyword>
<proteinExistence type="inferred from homology"/>
<dbReference type="Pfam" id="PF04542">
    <property type="entry name" value="Sigma70_r2"/>
    <property type="match status" value="1"/>
</dbReference>
<dbReference type="InterPro" id="IPR013249">
    <property type="entry name" value="RNA_pol_sigma70_r4_t2"/>
</dbReference>
<evidence type="ECO:0000256" key="4">
    <source>
        <dbReference type="ARBA" id="ARBA00023163"/>
    </source>
</evidence>
<dbReference type="Pfam" id="PF08281">
    <property type="entry name" value="Sigma70_r4_2"/>
    <property type="match status" value="1"/>
</dbReference>
<dbReference type="Proteomes" id="UP001597374">
    <property type="component" value="Unassembled WGS sequence"/>
</dbReference>
<comment type="caution">
    <text evidence="8">The sequence shown here is derived from an EMBL/GenBank/DDBJ whole genome shotgun (WGS) entry which is preliminary data.</text>
</comment>
<dbReference type="PANTHER" id="PTHR43133">
    <property type="entry name" value="RNA POLYMERASE ECF-TYPE SIGMA FACTO"/>
    <property type="match status" value="1"/>
</dbReference>
<dbReference type="InterPro" id="IPR036388">
    <property type="entry name" value="WH-like_DNA-bd_sf"/>
</dbReference>
<dbReference type="SUPFAM" id="SSF88659">
    <property type="entry name" value="Sigma3 and sigma4 domains of RNA polymerase sigma factors"/>
    <property type="match status" value="1"/>
</dbReference>
<dbReference type="InterPro" id="IPR007627">
    <property type="entry name" value="RNA_pol_sigma70_r2"/>
</dbReference>
<name>A0ABW5D4Y0_9BACT</name>
<protein>
    <recommendedName>
        <fullName evidence="5">RNA polymerase sigma factor SigZ</fullName>
    </recommendedName>
</protein>
<dbReference type="InterPro" id="IPR014284">
    <property type="entry name" value="RNA_pol_sigma-70_dom"/>
</dbReference>
<keyword evidence="3" id="KW-0731">Sigma factor</keyword>
<dbReference type="Gene3D" id="1.10.10.10">
    <property type="entry name" value="Winged helix-like DNA-binding domain superfamily/Winged helix DNA-binding domain"/>
    <property type="match status" value="1"/>
</dbReference>
<keyword evidence="4" id="KW-0804">Transcription</keyword>
<dbReference type="NCBIfam" id="TIGR02937">
    <property type="entry name" value="sigma70-ECF"/>
    <property type="match status" value="1"/>
</dbReference>
<accession>A0ABW5D4Y0</accession>
<gene>
    <name evidence="8" type="primary">sigZ</name>
    <name evidence="8" type="ORF">ACFSKP_18705</name>
</gene>
<dbReference type="InterPro" id="IPR039425">
    <property type="entry name" value="RNA_pol_sigma-70-like"/>
</dbReference>
<comment type="similarity">
    <text evidence="1">Belongs to the sigma-70 factor family. ECF subfamily.</text>
</comment>
<dbReference type="EMBL" id="JBHUIM010000003">
    <property type="protein sequence ID" value="MFD2248305.1"/>
    <property type="molecule type" value="Genomic_DNA"/>
</dbReference>
<dbReference type="CDD" id="cd06171">
    <property type="entry name" value="Sigma70_r4"/>
    <property type="match status" value="1"/>
</dbReference>
<organism evidence="8 9">
    <name type="scientific">Pontibacter ruber</name>
    <dbReference type="NCBI Taxonomy" id="1343895"/>
    <lineage>
        <taxon>Bacteria</taxon>
        <taxon>Pseudomonadati</taxon>
        <taxon>Bacteroidota</taxon>
        <taxon>Cytophagia</taxon>
        <taxon>Cytophagales</taxon>
        <taxon>Hymenobacteraceae</taxon>
        <taxon>Pontibacter</taxon>
    </lineage>
</organism>
<evidence type="ECO:0000256" key="5">
    <source>
        <dbReference type="NCBIfam" id="TIGR02959"/>
    </source>
</evidence>
<evidence type="ECO:0000259" key="6">
    <source>
        <dbReference type="Pfam" id="PF04542"/>
    </source>
</evidence>
<dbReference type="InterPro" id="IPR013324">
    <property type="entry name" value="RNA_pol_sigma_r3/r4-like"/>
</dbReference>
<feature type="domain" description="RNA polymerase sigma factor 70 region 4 type 2" evidence="7">
    <location>
        <begin position="123"/>
        <end position="170"/>
    </location>
</feature>
<keyword evidence="9" id="KW-1185">Reference proteome</keyword>
<dbReference type="InterPro" id="IPR014304">
    <property type="entry name" value="RNA_pol_sigma-Z"/>
</dbReference>
<evidence type="ECO:0000313" key="9">
    <source>
        <dbReference type="Proteomes" id="UP001597374"/>
    </source>
</evidence>
<sequence>MEAAKISKDQNENTCNSCSPCESVGPVFLEYEDRLKAFIGKRVKDQMQMEEISQQIFLKIYKSCEQLPKVRNLNAWLYEITRNAVYDFFRENSRLVELSGKEEGTYEMTQDFADDLEALVRPMIKMLPPEYAEPLLMSELEGISQKEVAEKLGISYSGAKSRIQRGREKLKQLFMECCHLELDRNGQVLSARVRSDCKPLQNLQAEQQGI</sequence>
<evidence type="ECO:0000256" key="2">
    <source>
        <dbReference type="ARBA" id="ARBA00023015"/>
    </source>
</evidence>
<feature type="domain" description="RNA polymerase sigma-70 region 2" evidence="6">
    <location>
        <begin position="28"/>
        <end position="94"/>
    </location>
</feature>
<dbReference type="Gene3D" id="1.10.1740.10">
    <property type="match status" value="1"/>
</dbReference>
<evidence type="ECO:0000313" key="8">
    <source>
        <dbReference type="EMBL" id="MFD2248305.1"/>
    </source>
</evidence>
<dbReference type="SUPFAM" id="SSF88946">
    <property type="entry name" value="Sigma2 domain of RNA polymerase sigma factors"/>
    <property type="match status" value="1"/>
</dbReference>
<dbReference type="RefSeq" id="WP_250431768.1">
    <property type="nucleotide sequence ID" value="NZ_JALPRR010000004.1"/>
</dbReference>
<evidence type="ECO:0000256" key="3">
    <source>
        <dbReference type="ARBA" id="ARBA00023082"/>
    </source>
</evidence>
<dbReference type="PANTHER" id="PTHR43133:SF62">
    <property type="entry name" value="RNA POLYMERASE SIGMA FACTOR SIGZ"/>
    <property type="match status" value="1"/>
</dbReference>